<evidence type="ECO:0000313" key="1">
    <source>
        <dbReference type="EMBL" id="KAG7498748.1"/>
    </source>
</evidence>
<name>A0AAV6R2C6_SOLSE</name>
<dbReference type="AlphaFoldDB" id="A0AAV6R2C6"/>
<accession>A0AAV6R2C6</accession>
<organism evidence="1 2">
    <name type="scientific">Solea senegalensis</name>
    <name type="common">Senegalese sole</name>
    <dbReference type="NCBI Taxonomy" id="28829"/>
    <lineage>
        <taxon>Eukaryota</taxon>
        <taxon>Metazoa</taxon>
        <taxon>Chordata</taxon>
        <taxon>Craniata</taxon>
        <taxon>Vertebrata</taxon>
        <taxon>Euteleostomi</taxon>
        <taxon>Actinopterygii</taxon>
        <taxon>Neopterygii</taxon>
        <taxon>Teleostei</taxon>
        <taxon>Neoteleostei</taxon>
        <taxon>Acanthomorphata</taxon>
        <taxon>Carangaria</taxon>
        <taxon>Pleuronectiformes</taxon>
        <taxon>Pleuronectoidei</taxon>
        <taxon>Soleidae</taxon>
        <taxon>Solea</taxon>
    </lineage>
</organism>
<comment type="caution">
    <text evidence="1">The sequence shown here is derived from an EMBL/GenBank/DDBJ whole genome shotgun (WGS) entry which is preliminary data.</text>
</comment>
<dbReference type="Proteomes" id="UP000693946">
    <property type="component" value="Linkage Group LG21"/>
</dbReference>
<proteinExistence type="predicted"/>
<dbReference type="EMBL" id="JAGKHQ010000014">
    <property type="protein sequence ID" value="KAG7498748.1"/>
    <property type="molecule type" value="Genomic_DNA"/>
</dbReference>
<sequence length="140" mass="15304">MGIAHVECSQVDIASTFEDQFTSCHDSTPTSIQHADLLGLSCFHSWMLCICVGMCARCRLEGHRAQRTFVEDLTFAYTPGNVTSTLPGSALLLPALQKTAPTLHVKPYSSFETGTTRSSNGVFPWALSNTREEPTCCLMN</sequence>
<reference evidence="1 2" key="1">
    <citation type="journal article" date="2021" name="Sci. Rep.">
        <title>Chromosome anchoring in Senegalese sole (Solea senegalensis) reveals sex-associated markers and genome rearrangements in flatfish.</title>
        <authorList>
            <person name="Guerrero-Cozar I."/>
            <person name="Gomez-Garrido J."/>
            <person name="Berbel C."/>
            <person name="Martinez-Blanch J.F."/>
            <person name="Alioto T."/>
            <person name="Claros M.G."/>
            <person name="Gagnaire P.A."/>
            <person name="Manchado M."/>
        </authorList>
    </citation>
    <scope>NUCLEOTIDE SEQUENCE [LARGE SCALE GENOMIC DNA]</scope>
    <source>
        <strain evidence="1">Sse05_10M</strain>
    </source>
</reference>
<evidence type="ECO:0000313" key="2">
    <source>
        <dbReference type="Proteomes" id="UP000693946"/>
    </source>
</evidence>
<gene>
    <name evidence="1" type="ORF">JOB18_019656</name>
</gene>
<keyword evidence="2" id="KW-1185">Reference proteome</keyword>
<protein>
    <submittedName>
        <fullName evidence="1">Uncharacterized protein</fullName>
    </submittedName>
</protein>